<evidence type="ECO:0000256" key="1">
    <source>
        <dbReference type="SAM" id="MobiDB-lite"/>
    </source>
</evidence>
<dbReference type="RefSeq" id="WP_106677983.1">
    <property type="nucleotide sequence ID" value="NZ_JACHWV010000001.1"/>
</dbReference>
<feature type="transmembrane region" description="Helical" evidence="2">
    <location>
        <begin position="6"/>
        <end position="21"/>
    </location>
</feature>
<dbReference type="Proteomes" id="UP000238430">
    <property type="component" value="Unassembled WGS sequence"/>
</dbReference>
<dbReference type="AlphaFoldDB" id="A0A2T1NGX6"/>
<evidence type="ECO:0000313" key="4">
    <source>
        <dbReference type="Proteomes" id="UP000238430"/>
    </source>
</evidence>
<feature type="transmembrane region" description="Helical" evidence="2">
    <location>
        <begin position="57"/>
        <end position="79"/>
    </location>
</feature>
<protein>
    <submittedName>
        <fullName evidence="3">Uncharacterized protein</fullName>
    </submittedName>
</protein>
<sequence>MTLELIIFVASILFGILLYWRESKSNKVYRFFNKLMYSKELQMKSDSKKGFIFQQNFLLRLVYITVLFLVAIVVVQFILPISASLVQWFVSAIVGTLIGTYLANFILKSSDVIGEKSESFEDVLNESINKGKEFIDDLKTKDTKVVEEAKKEIKEEPKKEEKSARQRLKDKGLM</sequence>
<keyword evidence="2" id="KW-0472">Membrane</keyword>
<feature type="region of interest" description="Disordered" evidence="1">
    <location>
        <begin position="150"/>
        <end position="174"/>
    </location>
</feature>
<evidence type="ECO:0000256" key="2">
    <source>
        <dbReference type="SAM" id="Phobius"/>
    </source>
</evidence>
<proteinExistence type="predicted"/>
<comment type="caution">
    <text evidence="3">The sequence shown here is derived from an EMBL/GenBank/DDBJ whole genome shotgun (WGS) entry which is preliminary data.</text>
</comment>
<feature type="transmembrane region" description="Helical" evidence="2">
    <location>
        <begin position="85"/>
        <end position="107"/>
    </location>
</feature>
<reference evidence="3 4" key="1">
    <citation type="submission" date="2018-03" db="EMBL/GenBank/DDBJ databases">
        <title>Mesoflavibacter sp. HG37 and Mesoflavibacter sp. HG96 sp.nov., two marine bacteria isolated from seawater of Western Pacific Ocean.</title>
        <authorList>
            <person name="Cheng H."/>
            <person name="Wu Y.-H."/>
            <person name="Guo L.-L."/>
            <person name="Xu X.-W."/>
        </authorList>
    </citation>
    <scope>NUCLEOTIDE SEQUENCE [LARGE SCALE GENOMIC DNA]</scope>
    <source>
        <strain evidence="3 4">KCTC 42117</strain>
    </source>
</reference>
<keyword evidence="2" id="KW-0812">Transmembrane</keyword>
<dbReference type="OrthoDB" id="1200560at2"/>
<dbReference type="EMBL" id="PXOT01000020">
    <property type="protein sequence ID" value="PSG92085.1"/>
    <property type="molecule type" value="Genomic_DNA"/>
</dbReference>
<accession>A0A2T1NGX6</accession>
<keyword evidence="4" id="KW-1185">Reference proteome</keyword>
<name>A0A2T1NGX6_9FLAO</name>
<keyword evidence="2" id="KW-1133">Transmembrane helix</keyword>
<gene>
    <name evidence="3" type="ORF">C7H61_05770</name>
</gene>
<organism evidence="3 4">
    <name type="scientific">Mesoflavibacter zeaxanthinifaciens subsp. sabulilitoris</name>
    <dbReference type="NCBI Taxonomy" id="1520893"/>
    <lineage>
        <taxon>Bacteria</taxon>
        <taxon>Pseudomonadati</taxon>
        <taxon>Bacteroidota</taxon>
        <taxon>Flavobacteriia</taxon>
        <taxon>Flavobacteriales</taxon>
        <taxon>Flavobacteriaceae</taxon>
        <taxon>Mesoflavibacter</taxon>
    </lineage>
</organism>
<evidence type="ECO:0000313" key="3">
    <source>
        <dbReference type="EMBL" id="PSG92085.1"/>
    </source>
</evidence>